<keyword evidence="3" id="KW-1185">Reference proteome</keyword>
<name>A0A7R8H3D3_LEPSM</name>
<dbReference type="AlphaFoldDB" id="A0A7R8H3D3"/>
<evidence type="ECO:0000313" key="2">
    <source>
        <dbReference type="EMBL" id="CAF2842408.1"/>
    </source>
</evidence>
<evidence type="ECO:0000256" key="1">
    <source>
        <dbReference type="SAM" id="MobiDB-lite"/>
    </source>
</evidence>
<dbReference type="EMBL" id="HG994593">
    <property type="protein sequence ID" value="CAF2842408.1"/>
    <property type="molecule type" value="Genomic_DNA"/>
</dbReference>
<accession>A0A7R8H3D3</accession>
<feature type="region of interest" description="Disordered" evidence="1">
    <location>
        <begin position="1"/>
        <end position="83"/>
    </location>
</feature>
<dbReference type="Proteomes" id="UP000675881">
    <property type="component" value="Chromosome 14"/>
</dbReference>
<gene>
    <name evidence="2" type="ORF">LSAA_5433</name>
</gene>
<protein>
    <submittedName>
        <fullName evidence="2">(salmon louse) hypothetical protein</fullName>
    </submittedName>
</protein>
<reference evidence="2" key="1">
    <citation type="submission" date="2021-02" db="EMBL/GenBank/DDBJ databases">
        <authorList>
            <person name="Bekaert M."/>
        </authorList>
    </citation>
    <scope>NUCLEOTIDE SEQUENCE</scope>
    <source>
        <strain evidence="2">IoA-00</strain>
    </source>
</reference>
<organism evidence="2 3">
    <name type="scientific">Lepeophtheirus salmonis</name>
    <name type="common">Salmon louse</name>
    <name type="synonym">Caligus salmonis</name>
    <dbReference type="NCBI Taxonomy" id="72036"/>
    <lineage>
        <taxon>Eukaryota</taxon>
        <taxon>Metazoa</taxon>
        <taxon>Ecdysozoa</taxon>
        <taxon>Arthropoda</taxon>
        <taxon>Crustacea</taxon>
        <taxon>Multicrustacea</taxon>
        <taxon>Hexanauplia</taxon>
        <taxon>Copepoda</taxon>
        <taxon>Siphonostomatoida</taxon>
        <taxon>Caligidae</taxon>
        <taxon>Lepeophtheirus</taxon>
    </lineage>
</organism>
<feature type="compositionally biased region" description="Basic and acidic residues" evidence="1">
    <location>
        <begin position="1"/>
        <end position="20"/>
    </location>
</feature>
<feature type="compositionally biased region" description="Basic and acidic residues" evidence="1">
    <location>
        <begin position="34"/>
        <end position="55"/>
    </location>
</feature>
<proteinExistence type="predicted"/>
<evidence type="ECO:0000313" key="3">
    <source>
        <dbReference type="Proteomes" id="UP000675881"/>
    </source>
</evidence>
<sequence length="143" mass="15912">MKINRSRLDNRSAKRQKQFEESSNGCHSLLAMFNRKEGKDKESPTSQSHVDEVHSLGHKGVKSETTTESFKTEPDAELPMNISNSNSVLVHKITSTPKMPKLNTIERCHQFEKVVSREMGELANLVGIVSASGTFVPPVFGFP</sequence>